<comment type="caution">
    <text evidence="2">The sequence shown here is derived from an EMBL/GenBank/DDBJ whole genome shotgun (WGS) entry which is preliminary data.</text>
</comment>
<proteinExistence type="predicted"/>
<dbReference type="Proteomes" id="UP000264330">
    <property type="component" value="Unassembled WGS sequence"/>
</dbReference>
<feature type="domain" description="DUF4301" evidence="1">
    <location>
        <begin position="5"/>
        <end position="508"/>
    </location>
</feature>
<sequence length="512" mass="57649">MKLNESDILQIQDKGLTTEEVKRQIEIFKRGNIKVDIQEAATVGNGISAISDEERTEYIRAYEHKKEELDILKFVPASGAATRMFKALHNFVDEFNPDKQELREYLDENGDSSLRTFFNHIEKLPFYTEAIKAAKKDNSDFDNLSDDEKNKLVAENVLYAKGLGLSDLPKGLVPFHKYDNVVVTAFEEHLYEAAKYAESKGVVKSHFTVGQDDKDKFEAEFEKVKNRVEEKTGSKFEVSYSYQDPKTDTIAVDGENAPFRTEEGSMFFRPGGHGALIDNLNHQDADIIFIKNIDNVVIWESLGDVADYKKMLAGKLLELKDETFNLIKALQNDPSEEVLKDASDFLTQKLFVKSLSGNESAAEYIEKLDRPLRVCGMVKNEGEPGGGPFLVKDEDGEISLQIIEGAQIDDDNPEQVKLVKESTHFNPVDIVCSVRKPEGNTYDLEKYVDPNTSFIANKTKDGKPLKALERPGLWNGAMAKWNTVFVEVPVTTFNPVKTVADLLKESHQPVND</sequence>
<evidence type="ECO:0000313" key="3">
    <source>
        <dbReference type="Proteomes" id="UP000264330"/>
    </source>
</evidence>
<dbReference type="Pfam" id="PF14134">
    <property type="entry name" value="DUF4301"/>
    <property type="match status" value="1"/>
</dbReference>
<gene>
    <name evidence="2" type="ORF">DGQ38_11790</name>
</gene>
<dbReference type="InterPro" id="IPR025393">
    <property type="entry name" value="DUF4301"/>
</dbReference>
<organism evidence="2 3">
    <name type="scientific">Zunongwangia profunda</name>
    <dbReference type="NCBI Taxonomy" id="398743"/>
    <lineage>
        <taxon>Bacteria</taxon>
        <taxon>Pseudomonadati</taxon>
        <taxon>Bacteroidota</taxon>
        <taxon>Flavobacteriia</taxon>
        <taxon>Flavobacteriales</taxon>
        <taxon>Flavobacteriaceae</taxon>
        <taxon>Zunongwangia</taxon>
    </lineage>
</organism>
<dbReference type="RefSeq" id="WP_272957783.1">
    <property type="nucleotide sequence ID" value="NZ_CAJXAW010000004.1"/>
</dbReference>
<dbReference type="SUPFAM" id="SSF53448">
    <property type="entry name" value="Nucleotide-diphospho-sugar transferases"/>
    <property type="match status" value="1"/>
</dbReference>
<dbReference type="InterPro" id="IPR029044">
    <property type="entry name" value="Nucleotide-diphossugar_trans"/>
</dbReference>
<protein>
    <submittedName>
        <fullName evidence="2">DUF4301 domain-containing protein</fullName>
    </submittedName>
</protein>
<dbReference type="AlphaFoldDB" id="A0A3D5J158"/>
<evidence type="ECO:0000259" key="1">
    <source>
        <dbReference type="Pfam" id="PF14134"/>
    </source>
</evidence>
<name>A0A3D5J158_9FLAO</name>
<evidence type="ECO:0000313" key="2">
    <source>
        <dbReference type="EMBL" id="HCV81717.1"/>
    </source>
</evidence>
<dbReference type="EMBL" id="DPMF01000271">
    <property type="protein sequence ID" value="HCV81717.1"/>
    <property type="molecule type" value="Genomic_DNA"/>
</dbReference>
<reference evidence="2 3" key="1">
    <citation type="journal article" date="2018" name="Nat. Biotechnol.">
        <title>A standardized bacterial taxonomy based on genome phylogeny substantially revises the tree of life.</title>
        <authorList>
            <person name="Parks D.H."/>
            <person name="Chuvochina M."/>
            <person name="Waite D.W."/>
            <person name="Rinke C."/>
            <person name="Skarshewski A."/>
            <person name="Chaumeil P.A."/>
            <person name="Hugenholtz P."/>
        </authorList>
    </citation>
    <scope>NUCLEOTIDE SEQUENCE [LARGE SCALE GENOMIC DNA]</scope>
    <source>
        <strain evidence="2">UBA9359</strain>
    </source>
</reference>
<accession>A0A3D5J158</accession>